<name>A0AAW7X736_9GAMM</name>
<dbReference type="InterPro" id="IPR050983">
    <property type="entry name" value="GST_Omega/HSP26"/>
</dbReference>
<dbReference type="Gene3D" id="1.20.1050.10">
    <property type="match status" value="1"/>
</dbReference>
<evidence type="ECO:0000313" key="4">
    <source>
        <dbReference type="Proteomes" id="UP001169760"/>
    </source>
</evidence>
<evidence type="ECO:0000259" key="2">
    <source>
        <dbReference type="PROSITE" id="PS50405"/>
    </source>
</evidence>
<dbReference type="SFLD" id="SFLDS00019">
    <property type="entry name" value="Glutathione_Transferase_(cytos"/>
    <property type="match status" value="1"/>
</dbReference>
<evidence type="ECO:0000259" key="1">
    <source>
        <dbReference type="PROSITE" id="PS50404"/>
    </source>
</evidence>
<evidence type="ECO:0000313" key="3">
    <source>
        <dbReference type="EMBL" id="MDO6422648.1"/>
    </source>
</evidence>
<dbReference type="InterPro" id="IPR010987">
    <property type="entry name" value="Glutathione-S-Trfase_C-like"/>
</dbReference>
<dbReference type="RefSeq" id="WP_303492586.1">
    <property type="nucleotide sequence ID" value="NZ_JAUOPB010000006.1"/>
</dbReference>
<reference evidence="3" key="1">
    <citation type="submission" date="2023-07" db="EMBL/GenBank/DDBJ databases">
        <title>Genome content predicts the carbon catabolic preferences of heterotrophic bacteria.</title>
        <authorList>
            <person name="Gralka M."/>
        </authorList>
    </citation>
    <scope>NUCLEOTIDE SEQUENCE</scope>
    <source>
        <strain evidence="3">I3M17_2</strain>
    </source>
</reference>
<dbReference type="InterPro" id="IPR040079">
    <property type="entry name" value="Glutathione_S-Trfase"/>
</dbReference>
<dbReference type="Pfam" id="PF13409">
    <property type="entry name" value="GST_N_2"/>
    <property type="match status" value="1"/>
</dbReference>
<sequence>MLDKIQKANVPVLISFFICPFVQRSAILLEEKQQAYERINIDLANKPEWFLQLSPTGRVPALVVKDDNANPTTLFESAVINEYLDEAFGTPLLAGTSLEKASMRAWISYSETLIGLQYKLMLATQSDDFTDKLTQFVSALKKLKPAPGKPFFNGVAFSLVDVAVAPVFTRLKWLPHVTLQLQQEAKNQPDSAALLNWINHLSNYPAVKQSVSTSFDTDFVNYFKQRDSFALK</sequence>
<dbReference type="GO" id="GO:0005737">
    <property type="term" value="C:cytoplasm"/>
    <property type="evidence" value="ECO:0007669"/>
    <property type="project" value="TreeGrafter"/>
</dbReference>
<dbReference type="PROSITE" id="PS50405">
    <property type="entry name" value="GST_CTER"/>
    <property type="match status" value="1"/>
</dbReference>
<dbReference type="EMBL" id="JAUOPB010000006">
    <property type="protein sequence ID" value="MDO6422648.1"/>
    <property type="molecule type" value="Genomic_DNA"/>
</dbReference>
<accession>A0AAW7X736</accession>
<proteinExistence type="predicted"/>
<dbReference type="SUPFAM" id="SSF52833">
    <property type="entry name" value="Thioredoxin-like"/>
    <property type="match status" value="1"/>
</dbReference>
<dbReference type="SFLD" id="SFLDG00358">
    <property type="entry name" value="Main_(cytGST)"/>
    <property type="match status" value="1"/>
</dbReference>
<feature type="domain" description="GST N-terminal" evidence="1">
    <location>
        <begin position="9"/>
        <end position="92"/>
    </location>
</feature>
<dbReference type="InterPro" id="IPR004045">
    <property type="entry name" value="Glutathione_S-Trfase_N"/>
</dbReference>
<dbReference type="SUPFAM" id="SSF47616">
    <property type="entry name" value="GST C-terminal domain-like"/>
    <property type="match status" value="1"/>
</dbReference>
<dbReference type="PROSITE" id="PS50404">
    <property type="entry name" value="GST_NTER"/>
    <property type="match status" value="1"/>
</dbReference>
<dbReference type="AlphaFoldDB" id="A0AAW7X736"/>
<organism evidence="3 4">
    <name type="scientific">Saccharophagus degradans</name>
    <dbReference type="NCBI Taxonomy" id="86304"/>
    <lineage>
        <taxon>Bacteria</taxon>
        <taxon>Pseudomonadati</taxon>
        <taxon>Pseudomonadota</taxon>
        <taxon>Gammaproteobacteria</taxon>
        <taxon>Cellvibrionales</taxon>
        <taxon>Cellvibrionaceae</taxon>
        <taxon>Saccharophagus</taxon>
    </lineage>
</organism>
<dbReference type="CDD" id="cd00299">
    <property type="entry name" value="GST_C_family"/>
    <property type="match status" value="1"/>
</dbReference>
<dbReference type="Gene3D" id="3.40.30.10">
    <property type="entry name" value="Glutaredoxin"/>
    <property type="match status" value="1"/>
</dbReference>
<dbReference type="PANTHER" id="PTHR43968">
    <property type="match status" value="1"/>
</dbReference>
<feature type="domain" description="GST C-terminal" evidence="2">
    <location>
        <begin position="73"/>
        <end position="219"/>
    </location>
</feature>
<dbReference type="PANTHER" id="PTHR43968:SF6">
    <property type="entry name" value="GLUTATHIONE S-TRANSFERASE OMEGA"/>
    <property type="match status" value="1"/>
</dbReference>
<dbReference type="Proteomes" id="UP001169760">
    <property type="component" value="Unassembled WGS sequence"/>
</dbReference>
<protein>
    <submittedName>
        <fullName evidence="3">Glutathione S-transferase family protein</fullName>
    </submittedName>
</protein>
<gene>
    <name evidence="3" type="ORF">Q4521_09195</name>
</gene>
<comment type="caution">
    <text evidence="3">The sequence shown here is derived from an EMBL/GenBank/DDBJ whole genome shotgun (WGS) entry which is preliminary data.</text>
</comment>
<dbReference type="InterPro" id="IPR036249">
    <property type="entry name" value="Thioredoxin-like_sf"/>
</dbReference>
<dbReference type="InterPro" id="IPR036282">
    <property type="entry name" value="Glutathione-S-Trfase_C_sf"/>
</dbReference>